<dbReference type="EMBL" id="JADEVO010000056">
    <property type="protein sequence ID" value="MBN3968520.1"/>
    <property type="molecule type" value="Genomic_DNA"/>
</dbReference>
<dbReference type="Proteomes" id="UP000772591">
    <property type="component" value="Unassembled WGS sequence"/>
</dbReference>
<evidence type="ECO:0000313" key="3">
    <source>
        <dbReference type="EMBL" id="MBN3968520.1"/>
    </source>
</evidence>
<sequence>MPIFLAHKIRISFSILALIAAFPAIAHEATENADPSNHSSLGTPFLSENNVAMERMMKGMEVEPTGDVDHDFVIMMSAHHQGAIDMAMTLLKYGKNEQLRRLAQEIIVEQQQEIAAMKLAIGAPLPASVASPSQTPSVAQP</sequence>
<dbReference type="InterPro" id="IPR012347">
    <property type="entry name" value="Ferritin-like"/>
</dbReference>
<feature type="domain" description="DUF305" evidence="2">
    <location>
        <begin position="49"/>
        <end position="118"/>
    </location>
</feature>
<gene>
    <name evidence="3" type="ORF">IMW75_25030</name>
</gene>
<proteinExistence type="predicted"/>
<dbReference type="Gene3D" id="1.20.1260.10">
    <property type="match status" value="1"/>
</dbReference>
<evidence type="ECO:0000259" key="2">
    <source>
        <dbReference type="Pfam" id="PF03713"/>
    </source>
</evidence>
<dbReference type="RefSeq" id="WP_205894081.1">
    <property type="nucleotide sequence ID" value="NZ_JADEVO010000056.1"/>
</dbReference>
<keyword evidence="4" id="KW-1185">Reference proteome</keyword>
<comment type="caution">
    <text evidence="3">The sequence shown here is derived from an EMBL/GenBank/DDBJ whole genome shotgun (WGS) entry which is preliminary data.</text>
</comment>
<dbReference type="Pfam" id="PF03713">
    <property type="entry name" value="DUF305"/>
    <property type="match status" value="1"/>
</dbReference>
<keyword evidence="1" id="KW-0732">Signal</keyword>
<dbReference type="PANTHER" id="PTHR36933:SF1">
    <property type="entry name" value="SLL0788 PROTEIN"/>
    <property type="match status" value="1"/>
</dbReference>
<feature type="signal peptide" evidence="1">
    <location>
        <begin position="1"/>
        <end position="26"/>
    </location>
</feature>
<reference evidence="3 4" key="1">
    <citation type="journal article" date="2021" name="Int. J. Syst. Evol. Microbiol.">
        <title>Pseudomonas piscium sp. nov., Pseudomonas pisciculturae sp. nov., Pseudomonas mucoides sp. nov. and Pseudomonas neuropathica sp. nov. isolated from rainbow trout.</title>
        <authorList>
            <person name="Duman M."/>
            <person name="Mulet M."/>
            <person name="Altun S."/>
            <person name="Saticioglu I.B."/>
            <person name="Gomila M."/>
            <person name="Lalucat J."/>
            <person name="Garcia-Valdes E."/>
        </authorList>
    </citation>
    <scope>NUCLEOTIDE SEQUENCE [LARGE SCALE GENOMIC DNA]</scope>
    <source>
        <strain evidence="3 4">LMG 28632</strain>
    </source>
</reference>
<feature type="chain" id="PRO_5045166714" evidence="1">
    <location>
        <begin position="27"/>
        <end position="141"/>
    </location>
</feature>
<dbReference type="InterPro" id="IPR005183">
    <property type="entry name" value="DUF305_CopM-like"/>
</dbReference>
<evidence type="ECO:0000256" key="1">
    <source>
        <dbReference type="SAM" id="SignalP"/>
    </source>
</evidence>
<organism evidence="3 4">
    <name type="scientific">Pseudomonas gregormendelii</name>
    <dbReference type="NCBI Taxonomy" id="1628277"/>
    <lineage>
        <taxon>Bacteria</taxon>
        <taxon>Pseudomonadati</taxon>
        <taxon>Pseudomonadota</taxon>
        <taxon>Gammaproteobacteria</taxon>
        <taxon>Pseudomonadales</taxon>
        <taxon>Pseudomonadaceae</taxon>
        <taxon>Pseudomonas</taxon>
    </lineage>
</organism>
<dbReference type="PANTHER" id="PTHR36933">
    <property type="entry name" value="SLL0788 PROTEIN"/>
    <property type="match status" value="1"/>
</dbReference>
<protein>
    <submittedName>
        <fullName evidence="3">DUF305 domain-containing protein</fullName>
    </submittedName>
</protein>
<accession>A0ABS3ANJ5</accession>
<name>A0ABS3ANJ5_9PSED</name>
<evidence type="ECO:0000313" key="4">
    <source>
        <dbReference type="Proteomes" id="UP000772591"/>
    </source>
</evidence>